<dbReference type="Proteomes" id="UP000664052">
    <property type="component" value="Unassembled WGS sequence"/>
</dbReference>
<dbReference type="EMBL" id="JAFIMU010000007">
    <property type="protein sequence ID" value="MBN8229362.1"/>
    <property type="molecule type" value="Genomic_DNA"/>
</dbReference>
<evidence type="ECO:0000313" key="2">
    <source>
        <dbReference type="Proteomes" id="UP000664052"/>
    </source>
</evidence>
<protein>
    <submittedName>
        <fullName evidence="1">Uncharacterized protein</fullName>
    </submittedName>
</protein>
<organism evidence="1 2">
    <name type="scientific">Corallococcus macrosporus</name>
    <dbReference type="NCBI Taxonomy" id="35"/>
    <lineage>
        <taxon>Bacteria</taxon>
        <taxon>Pseudomonadati</taxon>
        <taxon>Myxococcota</taxon>
        <taxon>Myxococcia</taxon>
        <taxon>Myxococcales</taxon>
        <taxon>Cystobacterineae</taxon>
        <taxon>Myxococcaceae</taxon>
        <taxon>Corallococcus</taxon>
    </lineage>
</organism>
<proteinExistence type="predicted"/>
<comment type="caution">
    <text evidence="1">The sequence shown here is derived from an EMBL/GenBank/DDBJ whole genome shotgun (WGS) entry which is preliminary data.</text>
</comment>
<sequence>MPFYETIANFRTLALNREVTGALVTSVLGTLVETQVTQHERASHAEQHMRNERIFGHVTQDDHLYGEWGKRVEGHSMFDSPEDSILAITAALNTEAGADALGHLLGRAGGINLYSRTAAALITSASERKNDTQRFHAFQVDYVVVTLVDAARPLGPTLKKEAPGKLVIVTAYPVPTGGGGGVADKDWWCFNAGSGGKLPNSFAPEAKPIAPWDV</sequence>
<dbReference type="RefSeq" id="WP_207052547.1">
    <property type="nucleotide sequence ID" value="NZ_JAFIMU010000007.1"/>
</dbReference>
<evidence type="ECO:0000313" key="1">
    <source>
        <dbReference type="EMBL" id="MBN8229362.1"/>
    </source>
</evidence>
<reference evidence="1 2" key="1">
    <citation type="submission" date="2021-02" db="EMBL/GenBank/DDBJ databases">
        <title>De Novo genome assembly of isolated myxobacteria.</title>
        <authorList>
            <person name="Stevens D.C."/>
        </authorList>
    </citation>
    <scope>NUCLEOTIDE SEQUENCE [LARGE SCALE GENOMIC DNA]</scope>
    <source>
        <strain evidence="1 2">ATCC 29039</strain>
    </source>
</reference>
<gene>
    <name evidence="1" type="ORF">JYK02_17775</name>
</gene>
<name>A0ABS3DEM1_9BACT</name>
<accession>A0ABS3DEM1</accession>
<keyword evidence="2" id="KW-1185">Reference proteome</keyword>